<evidence type="ECO:0000256" key="2">
    <source>
        <dbReference type="ARBA" id="ARBA00022516"/>
    </source>
</evidence>
<comment type="caution">
    <text evidence="8">The sequence shown here is derived from an EMBL/GenBank/DDBJ whole genome shotgun (WGS) entry which is preliminary data.</text>
</comment>
<evidence type="ECO:0000256" key="3">
    <source>
        <dbReference type="ARBA" id="ARBA00022556"/>
    </source>
</evidence>
<dbReference type="InterPro" id="IPR011004">
    <property type="entry name" value="Trimer_LpxA-like_sf"/>
</dbReference>
<keyword evidence="1" id="KW-0963">Cytoplasm</keyword>
<dbReference type="Pfam" id="PF13720">
    <property type="entry name" value="Acetyltransf_11"/>
    <property type="match status" value="1"/>
</dbReference>
<keyword evidence="3" id="KW-0441">Lipid A biosynthesis</keyword>
<dbReference type="PIRSF" id="PIRSF000456">
    <property type="entry name" value="UDP-GlcNAc_acltr"/>
    <property type="match status" value="1"/>
</dbReference>
<feature type="domain" description="UDP N-acetylglucosamine O-acyltransferase C-terminal" evidence="7">
    <location>
        <begin position="179"/>
        <end position="261"/>
    </location>
</feature>
<dbReference type="NCBIfam" id="NF003657">
    <property type="entry name" value="PRK05289.1"/>
    <property type="match status" value="1"/>
</dbReference>
<evidence type="ECO:0000256" key="5">
    <source>
        <dbReference type="ARBA" id="ARBA00023098"/>
    </source>
</evidence>
<keyword evidence="6" id="KW-0012">Acyltransferase</keyword>
<dbReference type="PROSITE" id="PS00101">
    <property type="entry name" value="HEXAPEP_TRANSFERASES"/>
    <property type="match status" value="1"/>
</dbReference>
<dbReference type="InterPro" id="IPR001451">
    <property type="entry name" value="Hexapep"/>
</dbReference>
<gene>
    <name evidence="8" type="ORF">LCGC14_3157300</name>
</gene>
<dbReference type="GO" id="GO:0016020">
    <property type="term" value="C:membrane"/>
    <property type="evidence" value="ECO:0007669"/>
    <property type="project" value="GOC"/>
</dbReference>
<sequence length="262" mass="28235">ALMTTEIHPSAVVADGAELDEGVSIGPLCVVGPKVKLGKGTRLVSNVTVDGNTTFGENNEVLPFACIGMIPQDLKYNGEETALVVGSNNRIREYVTIHLASSDGDGETTVGDDNFFMAYVHIAHDCKVGSHIIMANYAGLSGHVVLEDHVVAGGMLGVHQFTRIGEYAMLGGVSRIIHDVPPYVIASGADKAKLYGLNLVGLKRNGFTDETISELKAAYRILFREKLPLGDAIKKIQEEVAYSDKVRHLVEFVQANKRGICR</sequence>
<dbReference type="NCBIfam" id="TIGR01852">
    <property type="entry name" value="lipid_A_lpxA"/>
    <property type="match status" value="1"/>
</dbReference>
<evidence type="ECO:0000256" key="4">
    <source>
        <dbReference type="ARBA" id="ARBA00022679"/>
    </source>
</evidence>
<dbReference type="InterPro" id="IPR037157">
    <property type="entry name" value="Acetyltransf_C_sf"/>
</dbReference>
<keyword evidence="5" id="KW-0443">Lipid metabolism</keyword>
<dbReference type="EMBL" id="LAZR01069683">
    <property type="protein sequence ID" value="KKK47230.1"/>
    <property type="molecule type" value="Genomic_DNA"/>
</dbReference>
<dbReference type="InterPro" id="IPR018357">
    <property type="entry name" value="Hexapep_transf_CS"/>
</dbReference>
<dbReference type="HAMAP" id="MF_00387">
    <property type="entry name" value="LpxA"/>
    <property type="match status" value="1"/>
</dbReference>
<evidence type="ECO:0000259" key="7">
    <source>
        <dbReference type="Pfam" id="PF13720"/>
    </source>
</evidence>
<keyword evidence="4" id="KW-0808">Transferase</keyword>
<dbReference type="PANTHER" id="PTHR43480">
    <property type="entry name" value="ACYL-[ACYL-CARRIER-PROTEIN]--UDP-N-ACETYLGLUCOSAMINE O-ACYLTRANSFERASE"/>
    <property type="match status" value="1"/>
</dbReference>
<proteinExistence type="inferred from homology"/>
<feature type="non-terminal residue" evidence="8">
    <location>
        <position position="1"/>
    </location>
</feature>
<evidence type="ECO:0000313" key="8">
    <source>
        <dbReference type="EMBL" id="KKK47230.1"/>
    </source>
</evidence>
<dbReference type="SUPFAM" id="SSF51161">
    <property type="entry name" value="Trimeric LpxA-like enzymes"/>
    <property type="match status" value="1"/>
</dbReference>
<dbReference type="GO" id="GO:0008780">
    <property type="term" value="F:acyl-[acyl-carrier-protein]-UDP-N-acetylglucosamine O-acyltransferase activity"/>
    <property type="evidence" value="ECO:0007669"/>
    <property type="project" value="InterPro"/>
</dbReference>
<dbReference type="GO" id="GO:0009245">
    <property type="term" value="P:lipid A biosynthetic process"/>
    <property type="evidence" value="ECO:0007669"/>
    <property type="project" value="UniProtKB-KW"/>
</dbReference>
<evidence type="ECO:0000256" key="1">
    <source>
        <dbReference type="ARBA" id="ARBA00022490"/>
    </source>
</evidence>
<dbReference type="Pfam" id="PF00132">
    <property type="entry name" value="Hexapep"/>
    <property type="match status" value="1"/>
</dbReference>
<dbReference type="CDD" id="cd03351">
    <property type="entry name" value="LbH_UDP-GlcNAc_AT"/>
    <property type="match status" value="1"/>
</dbReference>
<protein>
    <recommendedName>
        <fullName evidence="7">UDP N-acetylglucosamine O-acyltransferase C-terminal domain-containing protein</fullName>
    </recommendedName>
</protein>
<dbReference type="InterPro" id="IPR029098">
    <property type="entry name" value="Acetyltransf_C"/>
</dbReference>
<reference evidence="8" key="1">
    <citation type="journal article" date="2015" name="Nature">
        <title>Complex archaea that bridge the gap between prokaryotes and eukaryotes.</title>
        <authorList>
            <person name="Spang A."/>
            <person name="Saw J.H."/>
            <person name="Jorgensen S.L."/>
            <person name="Zaremba-Niedzwiedzka K."/>
            <person name="Martijn J."/>
            <person name="Lind A.E."/>
            <person name="van Eijk R."/>
            <person name="Schleper C."/>
            <person name="Guy L."/>
            <person name="Ettema T.J."/>
        </authorList>
    </citation>
    <scope>NUCLEOTIDE SEQUENCE</scope>
</reference>
<accession>A0A0F8WGA9</accession>
<dbReference type="InterPro" id="IPR010137">
    <property type="entry name" value="Lipid_A_LpxA"/>
</dbReference>
<name>A0A0F8WGA9_9ZZZZ</name>
<dbReference type="AlphaFoldDB" id="A0A0F8WGA9"/>
<dbReference type="Gene3D" id="1.20.1180.10">
    <property type="entry name" value="Udp N-acetylglucosamine O-acyltransferase, C-terminal domain"/>
    <property type="match status" value="1"/>
</dbReference>
<evidence type="ECO:0000256" key="6">
    <source>
        <dbReference type="ARBA" id="ARBA00023315"/>
    </source>
</evidence>
<organism evidence="8">
    <name type="scientific">marine sediment metagenome</name>
    <dbReference type="NCBI Taxonomy" id="412755"/>
    <lineage>
        <taxon>unclassified sequences</taxon>
        <taxon>metagenomes</taxon>
        <taxon>ecological metagenomes</taxon>
    </lineage>
</organism>
<keyword evidence="2" id="KW-0444">Lipid biosynthesis</keyword>
<dbReference type="Gene3D" id="2.160.10.10">
    <property type="entry name" value="Hexapeptide repeat proteins"/>
    <property type="match status" value="1"/>
</dbReference>
<dbReference type="PANTHER" id="PTHR43480:SF1">
    <property type="entry name" value="ACYL-[ACYL-CARRIER-PROTEIN]--UDP-N-ACETYLGLUCOSAMINE O-ACYLTRANSFERASE, MITOCHONDRIAL-RELATED"/>
    <property type="match status" value="1"/>
</dbReference>